<sequence>MRRSWAGRPA</sequence>
<proteinExistence type="predicted"/>
<organism evidence="1 2">
    <name type="scientific">Linum tenue</name>
    <dbReference type="NCBI Taxonomy" id="586396"/>
    <lineage>
        <taxon>Eukaryota</taxon>
        <taxon>Viridiplantae</taxon>
        <taxon>Streptophyta</taxon>
        <taxon>Embryophyta</taxon>
        <taxon>Tracheophyta</taxon>
        <taxon>Spermatophyta</taxon>
        <taxon>Magnoliopsida</taxon>
        <taxon>eudicotyledons</taxon>
        <taxon>Gunneridae</taxon>
        <taxon>Pentapetalae</taxon>
        <taxon>rosids</taxon>
        <taxon>fabids</taxon>
        <taxon>Malpighiales</taxon>
        <taxon>Linaceae</taxon>
        <taxon>Linum</taxon>
    </lineage>
</organism>
<comment type="caution">
    <text evidence="1">The sequence shown here is derived from an EMBL/GenBank/DDBJ whole genome shotgun (WGS) entry which is preliminary data.</text>
</comment>
<gene>
    <name evidence="1" type="ORF">LITE_LOCUS36458</name>
</gene>
<dbReference type="Proteomes" id="UP001154282">
    <property type="component" value="Unassembled WGS sequence"/>
</dbReference>
<accession>A0AAV0P2V6</accession>
<dbReference type="EMBL" id="CAMGYJ010000008">
    <property type="protein sequence ID" value="CAI0465110.1"/>
    <property type="molecule type" value="Genomic_DNA"/>
</dbReference>
<evidence type="ECO:0000313" key="1">
    <source>
        <dbReference type="EMBL" id="CAI0465110.1"/>
    </source>
</evidence>
<evidence type="ECO:0000313" key="2">
    <source>
        <dbReference type="Proteomes" id="UP001154282"/>
    </source>
</evidence>
<name>A0AAV0P2V6_9ROSI</name>
<reference evidence="1" key="1">
    <citation type="submission" date="2022-08" db="EMBL/GenBank/DDBJ databases">
        <authorList>
            <person name="Gutierrez-Valencia J."/>
        </authorList>
    </citation>
    <scope>NUCLEOTIDE SEQUENCE</scope>
</reference>
<protein>
    <submittedName>
        <fullName evidence="1">Uncharacterized protein</fullName>
    </submittedName>
</protein>
<keyword evidence="2" id="KW-1185">Reference proteome</keyword>